<dbReference type="Gramene" id="Ma06_t27890.1">
    <property type="protein sequence ID" value="Ma06_p27890.1"/>
    <property type="gene ID" value="Ma06_g27890"/>
</dbReference>
<dbReference type="InterPro" id="IPR039923">
    <property type="entry name" value="Protodermal_1"/>
</dbReference>
<evidence type="ECO:0000313" key="5">
    <source>
        <dbReference type="Proteomes" id="UP000012960"/>
    </source>
</evidence>
<feature type="chain" id="PRO_5033923115" evidence="2">
    <location>
        <begin position="26"/>
        <end position="281"/>
    </location>
</feature>
<reference evidence="3" key="1">
    <citation type="submission" date="2021-03" db="EMBL/GenBank/DDBJ databases">
        <authorList>
            <consortium name="Genoscope - CEA"/>
            <person name="William W."/>
        </authorList>
    </citation>
    <scope>NUCLEOTIDE SEQUENCE</scope>
    <source>
        <strain evidence="3">Doubled-haploid Pahang</strain>
    </source>
</reference>
<dbReference type="PANTHER" id="PTHR33210:SF18">
    <property type="entry name" value="PROTODERMAL FACTOR 1"/>
    <property type="match status" value="1"/>
</dbReference>
<accession>A0A804JL84</accession>
<dbReference type="AlphaFoldDB" id="A0A804JL84"/>
<proteinExistence type="predicted"/>
<evidence type="ECO:0000313" key="4">
    <source>
        <dbReference type="EnsemblPlants" id="Ma06_p27890.1"/>
    </source>
</evidence>
<feature type="region of interest" description="Disordered" evidence="1">
    <location>
        <begin position="85"/>
        <end position="165"/>
    </location>
</feature>
<dbReference type="OMA" id="MEAMSCI"/>
<feature type="compositionally biased region" description="Low complexity" evidence="1">
    <location>
        <begin position="88"/>
        <end position="107"/>
    </location>
</feature>
<gene>
    <name evidence="3" type="ORF">GSMUA_174040.1</name>
</gene>
<dbReference type="InParanoid" id="A0A804JL84"/>
<evidence type="ECO:0000256" key="1">
    <source>
        <dbReference type="SAM" id="MobiDB-lite"/>
    </source>
</evidence>
<reference evidence="4" key="2">
    <citation type="submission" date="2021-05" db="UniProtKB">
        <authorList>
            <consortium name="EnsemblPlants"/>
        </authorList>
    </citation>
    <scope>IDENTIFICATION</scope>
    <source>
        <strain evidence="4">subsp. malaccensis</strain>
    </source>
</reference>
<organism evidence="4 5">
    <name type="scientific">Musa acuminata subsp. malaccensis</name>
    <name type="common">Wild banana</name>
    <name type="synonym">Musa malaccensis</name>
    <dbReference type="NCBI Taxonomy" id="214687"/>
    <lineage>
        <taxon>Eukaryota</taxon>
        <taxon>Viridiplantae</taxon>
        <taxon>Streptophyta</taxon>
        <taxon>Embryophyta</taxon>
        <taxon>Tracheophyta</taxon>
        <taxon>Spermatophyta</taxon>
        <taxon>Magnoliopsida</taxon>
        <taxon>Liliopsida</taxon>
        <taxon>Zingiberales</taxon>
        <taxon>Musaceae</taxon>
        <taxon>Musa</taxon>
    </lineage>
</organism>
<dbReference type="Proteomes" id="UP000012960">
    <property type="component" value="Unplaced"/>
</dbReference>
<sequence length="281" mass="29878">MGSMGSEKKMKALVMWFLLIWYVSQQAVITPAMSRSLEGGTADEKNYYPPDPHGGSKRLFRMLYESMEAMSCILHQTLVDLRGADSNGTPCTTPPSTHGSPPSTHGTPLPPSPGGGGGGGGGGHYNPPSTPAITTPLSPPVPLAPPAPPYQVIPTPPATPMDPDPNTPPFSCDYWRTHPTAIWALLGFWCPLSQIFGMPAASFFGSNPSLVEAMSDARSDGIGALYREGTASFLNSLVDRDFFFTTQQVRDAVNAAVVSDEGAAAQAELFKKANKGHLKHH</sequence>
<dbReference type="EMBL" id="HG996471">
    <property type="protein sequence ID" value="CAG1847609.1"/>
    <property type="molecule type" value="Genomic_DNA"/>
</dbReference>
<keyword evidence="2" id="KW-0732">Signal</keyword>
<feature type="signal peptide" evidence="2">
    <location>
        <begin position="1"/>
        <end position="25"/>
    </location>
</feature>
<protein>
    <submittedName>
        <fullName evidence="3">(wild Malaysian banana) hypothetical protein</fullName>
    </submittedName>
</protein>
<evidence type="ECO:0000313" key="3">
    <source>
        <dbReference type="EMBL" id="CAG1847609.1"/>
    </source>
</evidence>
<name>A0A804JL84_MUSAM</name>
<evidence type="ECO:0000256" key="2">
    <source>
        <dbReference type="SAM" id="SignalP"/>
    </source>
</evidence>
<dbReference type="EnsemblPlants" id="Ma06_t27890.1">
    <property type="protein sequence ID" value="Ma06_p27890.1"/>
    <property type="gene ID" value="Ma06_g27890"/>
</dbReference>
<feature type="compositionally biased region" description="Gly residues" evidence="1">
    <location>
        <begin position="114"/>
        <end position="124"/>
    </location>
</feature>
<feature type="compositionally biased region" description="Pro residues" evidence="1">
    <location>
        <begin position="137"/>
        <end position="165"/>
    </location>
</feature>
<dbReference type="PANTHER" id="PTHR33210">
    <property type="entry name" value="PROTODERMAL FACTOR 1"/>
    <property type="match status" value="1"/>
</dbReference>
<keyword evidence="5" id="KW-1185">Reference proteome</keyword>